<keyword evidence="2" id="KW-0067">ATP-binding</keyword>
<protein>
    <submittedName>
        <fullName evidence="2">Putative retrotransposon protein</fullName>
    </submittedName>
</protein>
<feature type="region of interest" description="Disordered" evidence="1">
    <location>
        <begin position="62"/>
        <end position="123"/>
    </location>
</feature>
<proteinExistence type="predicted"/>
<dbReference type="RefSeq" id="WP_253672098.1">
    <property type="nucleotide sequence ID" value="NZ_JAMTCP010000038.1"/>
</dbReference>
<evidence type="ECO:0000313" key="4">
    <source>
        <dbReference type="Proteomes" id="UP001205311"/>
    </source>
</evidence>
<organism evidence="2">
    <name type="scientific">Streptoalloteichus tenebrarius (strain ATCC 17920 / DSM 40477 / JCM 4838 / CBS 697.72 / NBRC 16177 / NCIMB 11028 / NRRL B-12390 / A12253. 1 / ISP 5477)</name>
    <name type="common">Streptomyces tenebrarius</name>
    <dbReference type="NCBI Taxonomy" id="1933"/>
    <lineage>
        <taxon>Bacteria</taxon>
        <taxon>Bacillati</taxon>
        <taxon>Actinomycetota</taxon>
        <taxon>Actinomycetes</taxon>
        <taxon>Pseudonocardiales</taxon>
        <taxon>Pseudonocardiaceae</taxon>
        <taxon>Streptoalloteichus</taxon>
    </lineage>
</organism>
<keyword evidence="2" id="KW-0378">Hydrolase</keyword>
<dbReference type="GO" id="GO:0004386">
    <property type="term" value="F:helicase activity"/>
    <property type="evidence" value="ECO:0007669"/>
    <property type="project" value="UniProtKB-KW"/>
</dbReference>
<feature type="compositionally biased region" description="Low complexity" evidence="1">
    <location>
        <begin position="62"/>
        <end position="77"/>
    </location>
</feature>
<evidence type="ECO:0000313" key="2">
    <source>
        <dbReference type="EMBL" id="CAH18561.1"/>
    </source>
</evidence>
<name>Q2MF11_STRSD</name>
<reference evidence="2" key="1">
    <citation type="submission" date="2004-08" db="EMBL/GenBank/DDBJ databases">
        <title>Comparison of the gene clusters for the biosynthesis of the aminoglycoside antibiotics tobramycin-apramycin (Streptomyces tenebrarius DSM 40477), and hygromycin B (Streptomyces hygroscopicus subsp. hygroscopicus DSM 40578).</title>
        <authorList>
            <person name="Aboshanab K."/>
            <person name="Schmidt-Beissner H."/>
            <person name="Wehmeier U."/>
            <person name="Welzel K."/>
            <person name="Vente A."/>
            <person name="Piepersberg W."/>
        </authorList>
    </citation>
    <scope>NUCLEOTIDE SEQUENCE</scope>
    <source>
        <strain evidence="2">Type strain: DSM 40477</strain>
    </source>
</reference>
<sequence>MNPTRQDLRTDPPRHGDGLHDAVDLLRRAMALVLAHTDQWDALGAASVAAVEAALEMVAANAGTATGNGAAPAPAGPRGRRTEDIQRAVDSARAAVVASTFALREAADEERRRRQTPPPRAGA</sequence>
<evidence type="ECO:0000313" key="3">
    <source>
        <dbReference type="EMBL" id="MCP2261260.1"/>
    </source>
</evidence>
<keyword evidence="4" id="KW-1185">Reference proteome</keyword>
<reference evidence="3 4" key="2">
    <citation type="submission" date="2022-06" db="EMBL/GenBank/DDBJ databases">
        <title>Genomic Encyclopedia of Archaeal and Bacterial Type Strains, Phase II (KMG-II): from individual species to whole genera.</title>
        <authorList>
            <person name="Goeker M."/>
        </authorList>
    </citation>
    <scope>NUCLEOTIDE SEQUENCE [LARGE SCALE GENOMIC DNA]</scope>
    <source>
        <strain evidence="3 4">DSM 40477</strain>
    </source>
</reference>
<evidence type="ECO:0000256" key="1">
    <source>
        <dbReference type="SAM" id="MobiDB-lite"/>
    </source>
</evidence>
<dbReference type="AlphaFoldDB" id="Q2MF11"/>
<feature type="compositionally biased region" description="Low complexity" evidence="1">
    <location>
        <begin position="88"/>
        <end position="104"/>
    </location>
</feature>
<dbReference type="EMBL" id="AJ810851">
    <property type="protein sequence ID" value="CAH18561.1"/>
    <property type="molecule type" value="Genomic_DNA"/>
</dbReference>
<accession>Q2MF11</accession>
<dbReference type="Proteomes" id="UP001205311">
    <property type="component" value="Unassembled WGS sequence"/>
</dbReference>
<keyword evidence="2" id="KW-0347">Helicase</keyword>
<keyword evidence="2" id="KW-0547">Nucleotide-binding</keyword>
<gene>
    <name evidence="3" type="ORF">LX15_004981</name>
</gene>
<dbReference type="EMBL" id="JAMTCP010000038">
    <property type="protein sequence ID" value="MCP2261260.1"/>
    <property type="molecule type" value="Genomic_DNA"/>
</dbReference>